<dbReference type="Pfam" id="PF25447">
    <property type="entry name" value="RING_ZNF598"/>
    <property type="match status" value="1"/>
</dbReference>
<feature type="region of interest" description="Disordered" evidence="13">
    <location>
        <begin position="1"/>
        <end position="77"/>
    </location>
</feature>
<keyword evidence="9 12" id="KW-0863">Zinc-finger</keyword>
<dbReference type="InterPro" id="IPR013087">
    <property type="entry name" value="Znf_C2H2_type"/>
</dbReference>
<feature type="compositionally biased region" description="Low complexity" evidence="13">
    <location>
        <begin position="658"/>
        <end position="670"/>
    </location>
</feature>
<keyword evidence="7" id="KW-0808">Transferase</keyword>
<dbReference type="PANTHER" id="PTHR22938">
    <property type="entry name" value="ZINC FINGER PROTEIN 598"/>
    <property type="match status" value="1"/>
</dbReference>
<feature type="compositionally biased region" description="Low complexity" evidence="13">
    <location>
        <begin position="712"/>
        <end position="730"/>
    </location>
</feature>
<comment type="subcellular location">
    <subcellularLocation>
        <location evidence="2">Cytoplasm</location>
    </subcellularLocation>
</comment>
<dbReference type="Gene3D" id="3.30.40.10">
    <property type="entry name" value="Zinc/RING finger domain, C3HC4 (zinc finger)"/>
    <property type="match status" value="1"/>
</dbReference>
<feature type="compositionally biased region" description="Pro residues" evidence="13">
    <location>
        <begin position="680"/>
        <end position="699"/>
    </location>
</feature>
<evidence type="ECO:0000256" key="13">
    <source>
        <dbReference type="SAM" id="MobiDB-lite"/>
    </source>
</evidence>
<feature type="compositionally biased region" description="Basic and acidic residues" evidence="13">
    <location>
        <begin position="806"/>
        <end position="815"/>
    </location>
</feature>
<dbReference type="Pfam" id="PF23202">
    <property type="entry name" value="PAH_ZNF598"/>
    <property type="match status" value="1"/>
</dbReference>
<dbReference type="Proteomes" id="UP001412239">
    <property type="component" value="Unassembled WGS sequence"/>
</dbReference>
<dbReference type="InterPro" id="IPR001841">
    <property type="entry name" value="Znf_RING"/>
</dbReference>
<dbReference type="InterPro" id="IPR057634">
    <property type="entry name" value="PAH_ZNF598/HEL2"/>
</dbReference>
<feature type="compositionally biased region" description="Polar residues" evidence="13">
    <location>
        <begin position="1"/>
        <end position="18"/>
    </location>
</feature>
<comment type="pathway">
    <text evidence="3">Protein modification; protein ubiquitination.</text>
</comment>
<comment type="catalytic activity">
    <reaction evidence="1">
        <text>S-ubiquitinyl-[E2 ubiquitin-conjugating enzyme]-L-cysteine + [acceptor protein]-L-lysine = [E2 ubiquitin-conjugating enzyme]-L-cysteine + N(6)-ubiquitinyl-[acceptor protein]-L-lysine.</text>
        <dbReference type="EC" id="2.3.2.27"/>
    </reaction>
</comment>
<dbReference type="SUPFAM" id="SSF57850">
    <property type="entry name" value="RING/U-box"/>
    <property type="match status" value="1"/>
</dbReference>
<evidence type="ECO:0000313" key="16">
    <source>
        <dbReference type="Proteomes" id="UP001412239"/>
    </source>
</evidence>
<protein>
    <recommendedName>
        <fullName evidence="4">RING-type E3 ubiquitin transferase</fullName>
        <ecNumber evidence="4">2.3.2.27</ecNumber>
    </recommendedName>
</protein>
<evidence type="ECO:0000256" key="4">
    <source>
        <dbReference type="ARBA" id="ARBA00012483"/>
    </source>
</evidence>
<gene>
    <name evidence="15" type="ORF">GSTUAT00001414001</name>
</gene>
<evidence type="ECO:0000256" key="1">
    <source>
        <dbReference type="ARBA" id="ARBA00000900"/>
    </source>
</evidence>
<evidence type="ECO:0000256" key="9">
    <source>
        <dbReference type="ARBA" id="ARBA00022771"/>
    </source>
</evidence>
<evidence type="ECO:0000256" key="2">
    <source>
        <dbReference type="ARBA" id="ARBA00004496"/>
    </source>
</evidence>
<evidence type="ECO:0000256" key="11">
    <source>
        <dbReference type="ARBA" id="ARBA00035113"/>
    </source>
</evidence>
<evidence type="ECO:0000313" key="15">
    <source>
        <dbReference type="EMBL" id="CUS14537.1"/>
    </source>
</evidence>
<dbReference type="InterPro" id="IPR013083">
    <property type="entry name" value="Znf_RING/FYVE/PHD"/>
</dbReference>
<dbReference type="InterPro" id="IPR041888">
    <property type="entry name" value="RING-HC_ZNF598/HEL2"/>
</dbReference>
<feature type="domain" description="RING-type" evidence="14">
    <location>
        <begin position="111"/>
        <end position="151"/>
    </location>
</feature>
<evidence type="ECO:0000259" key="14">
    <source>
        <dbReference type="PROSITE" id="PS50089"/>
    </source>
</evidence>
<keyword evidence="6" id="KW-0597">Phosphoprotein</keyword>
<accession>A0A292Q767</accession>
<dbReference type="PROSITE" id="PS00028">
    <property type="entry name" value="ZINC_FINGER_C2H2_1"/>
    <property type="match status" value="2"/>
</dbReference>
<feature type="compositionally biased region" description="Pro residues" evidence="13">
    <location>
        <begin position="740"/>
        <end position="749"/>
    </location>
</feature>
<dbReference type="AlphaFoldDB" id="A0A292Q767"/>
<feature type="compositionally biased region" description="Low complexity" evidence="13">
    <location>
        <begin position="770"/>
        <end position="786"/>
    </location>
</feature>
<dbReference type="GO" id="GO:0008270">
    <property type="term" value="F:zinc ion binding"/>
    <property type="evidence" value="ECO:0007669"/>
    <property type="project" value="UniProtKB-KW"/>
</dbReference>
<proteinExistence type="inferred from homology"/>
<dbReference type="InterPro" id="IPR044288">
    <property type="entry name" value="ZNF598/HEL2"/>
</dbReference>
<evidence type="ECO:0000256" key="12">
    <source>
        <dbReference type="PROSITE-ProRule" id="PRU00175"/>
    </source>
</evidence>
<keyword evidence="5" id="KW-0963">Cytoplasm</keyword>
<dbReference type="GO" id="GO:0061630">
    <property type="term" value="F:ubiquitin protein ligase activity"/>
    <property type="evidence" value="ECO:0007669"/>
    <property type="project" value="UniProtKB-EC"/>
</dbReference>
<dbReference type="EMBL" id="LN890958">
    <property type="protein sequence ID" value="CUS14537.1"/>
    <property type="molecule type" value="Genomic_DNA"/>
</dbReference>
<dbReference type="GO" id="GO:0016567">
    <property type="term" value="P:protein ubiquitination"/>
    <property type="evidence" value="ECO:0007669"/>
    <property type="project" value="TreeGrafter"/>
</dbReference>
<feature type="compositionally biased region" description="Basic residues" evidence="13">
    <location>
        <begin position="22"/>
        <end position="32"/>
    </location>
</feature>
<dbReference type="GO" id="GO:0072344">
    <property type="term" value="P:rescue of stalled ribosome"/>
    <property type="evidence" value="ECO:0007669"/>
    <property type="project" value="InterPro"/>
</dbReference>
<name>A0A292Q767_9PEZI</name>
<dbReference type="PROSITE" id="PS50089">
    <property type="entry name" value="ZF_RING_2"/>
    <property type="match status" value="1"/>
</dbReference>
<keyword evidence="8" id="KW-0479">Metal-binding</keyword>
<dbReference type="PANTHER" id="PTHR22938:SF0">
    <property type="entry name" value="E3 UBIQUITIN-PROTEIN LIGASE ZNF598"/>
    <property type="match status" value="1"/>
</dbReference>
<dbReference type="InterPro" id="IPR056437">
    <property type="entry name" value="Znf-C2H2_ZNF598/HEL2"/>
</dbReference>
<evidence type="ECO:0000256" key="10">
    <source>
        <dbReference type="ARBA" id="ARBA00022833"/>
    </source>
</evidence>
<keyword evidence="10" id="KW-0862">Zinc</keyword>
<organism evidence="15 16">
    <name type="scientific">Tuber aestivum</name>
    <name type="common">summer truffle</name>
    <dbReference type="NCBI Taxonomy" id="59557"/>
    <lineage>
        <taxon>Eukaryota</taxon>
        <taxon>Fungi</taxon>
        <taxon>Dikarya</taxon>
        <taxon>Ascomycota</taxon>
        <taxon>Pezizomycotina</taxon>
        <taxon>Pezizomycetes</taxon>
        <taxon>Pezizales</taxon>
        <taxon>Tuberaceae</taxon>
        <taxon>Tuber</taxon>
    </lineage>
</organism>
<evidence type="ECO:0000256" key="5">
    <source>
        <dbReference type="ARBA" id="ARBA00022490"/>
    </source>
</evidence>
<evidence type="ECO:0000256" key="8">
    <source>
        <dbReference type="ARBA" id="ARBA00022723"/>
    </source>
</evidence>
<dbReference type="GO" id="GO:0043022">
    <property type="term" value="F:ribosome binding"/>
    <property type="evidence" value="ECO:0007669"/>
    <property type="project" value="TreeGrafter"/>
</dbReference>
<feature type="region of interest" description="Disordered" evidence="13">
    <location>
        <begin position="633"/>
        <end position="815"/>
    </location>
</feature>
<evidence type="ECO:0000256" key="6">
    <source>
        <dbReference type="ARBA" id="ARBA00022553"/>
    </source>
</evidence>
<feature type="compositionally biased region" description="Low complexity" evidence="13">
    <location>
        <begin position="633"/>
        <end position="651"/>
    </location>
</feature>
<comment type="similarity">
    <text evidence="11">Belongs to the ZNF598/HEL2 family.</text>
</comment>
<dbReference type="Pfam" id="PF23230">
    <property type="entry name" value="zf-C2H2_13"/>
    <property type="match status" value="1"/>
</dbReference>
<dbReference type="GO" id="GO:0005737">
    <property type="term" value="C:cytoplasm"/>
    <property type="evidence" value="ECO:0007669"/>
    <property type="project" value="UniProtKB-SubCell"/>
</dbReference>
<feature type="compositionally biased region" description="Gly residues" evidence="13">
    <location>
        <begin position="787"/>
        <end position="798"/>
    </location>
</feature>
<reference evidence="15" key="1">
    <citation type="submission" date="2015-10" db="EMBL/GenBank/DDBJ databases">
        <authorList>
            <person name="Regsiter A."/>
            <person name="william w."/>
        </authorList>
    </citation>
    <scope>NUCLEOTIDE SEQUENCE</scope>
    <source>
        <strain evidence="15">Montdore</strain>
    </source>
</reference>
<feature type="compositionally biased region" description="Polar residues" evidence="13">
    <location>
        <begin position="478"/>
        <end position="491"/>
    </location>
</feature>
<evidence type="ECO:0000256" key="7">
    <source>
        <dbReference type="ARBA" id="ARBA00022679"/>
    </source>
</evidence>
<dbReference type="CDD" id="cd16615">
    <property type="entry name" value="RING-HC_ZNF598"/>
    <property type="match status" value="1"/>
</dbReference>
<keyword evidence="16" id="KW-1185">Reference proteome</keyword>
<dbReference type="EC" id="2.3.2.27" evidence="4"/>
<evidence type="ECO:0000256" key="3">
    <source>
        <dbReference type="ARBA" id="ARBA00004906"/>
    </source>
</evidence>
<feature type="region of interest" description="Disordered" evidence="13">
    <location>
        <begin position="453"/>
        <end position="512"/>
    </location>
</feature>
<sequence length="815" mass="89739">MSSATDTLVPVQNQTFSDSPRGGRRGRGRGNRGGRGGRSNEDRVSNTPDGESRRFRRGGRNGRIGRQPQRDLGQSVDRQAQADLIRTSMTARGEVRPDADDAASDPDSSICFICADPVKYSSIAPCNHVTCHICALRMRALYKNKACAHCRTESEWVIFSNTESKKFQEFNDEEIVDRNDALGVKFENQTILDETTLLLRYNCPDSSCDHACRGWVDLHRHVRAAHKRVLWYPEPSTRLIRALTNRSGLCSQNKKVFTHEHTLFTTQELHKHEHVGDDQPGSENQSGFKGHPECDFCRQRFYSSDELYIHCRESHERCFLCDRTNLGTQQQYYVNYDSLVAHFTEDHFMCGEQECLDKKFVVFDSEMDLKAHQLEVHPSLFSKGALRDARRIDMRTLEDRSYHSQNRRGGGHGRGRMEIEEPIRTEQQMNRAELAYHRTLAVQSAQSTTPRMFGGQLTEPPPVIRPSAQETARAATQPPLSITRASTQVDGTSVPTPRPPPRPADTSTPETAFPPLAVLGTQAEPSPGMRGPVIDHNRRAHHAAVIERAAILLRHKQSKLDSFKGLVSSYHQGKISAGELVELFWSLFDVKAPDLGKLIKELADLYEDEARRQGLLNAWNNWKAANGDYPPFSGASPSGASSSTPTQASSSRVLKLKSSTSHSARSTTARQGAWGSAAATPPPPPPLQFQPTSHAPPLPRNRSSPGAHAPTSWVAPSGSSSSALPSNISVTRREDFPSLPIKPPPPPGWGPIRRRERGALAPTGDPWGRSAGSGSGVASAEVSDVEGYGGDAGNGSGGGKKKKGKQKEVLFRVGL</sequence>
<dbReference type="SMART" id="SM00355">
    <property type="entry name" value="ZnF_C2H2"/>
    <property type="match status" value="4"/>
</dbReference>